<proteinExistence type="predicted"/>
<name>A0A2I1R323_9ACTN</name>
<accession>A0A2I1R323</accession>
<evidence type="ECO:0000313" key="2">
    <source>
        <dbReference type="EMBL" id="PKZ63537.1"/>
    </source>
</evidence>
<sequence>MSDRRTPKRVRVELDDLTLIVRPPGRPAQVRTFTDAEHAEAQTYARETDASVEVLGPDRDDGRGESLAGRDDR</sequence>
<protein>
    <submittedName>
        <fullName evidence="2">Uncharacterized protein</fullName>
    </submittedName>
</protein>
<feature type="region of interest" description="Disordered" evidence="1">
    <location>
        <begin position="42"/>
        <end position="73"/>
    </location>
</feature>
<evidence type="ECO:0000313" key="3">
    <source>
        <dbReference type="Proteomes" id="UP000234662"/>
    </source>
</evidence>
<dbReference type="AlphaFoldDB" id="A0A2I1R323"/>
<dbReference type="EMBL" id="PKJC01000023">
    <property type="protein sequence ID" value="PKZ63537.1"/>
    <property type="molecule type" value="Genomic_DNA"/>
</dbReference>
<organism evidence="2 3">
    <name type="scientific">Gordonia terrae</name>
    <dbReference type="NCBI Taxonomy" id="2055"/>
    <lineage>
        <taxon>Bacteria</taxon>
        <taxon>Bacillati</taxon>
        <taxon>Actinomycetota</taxon>
        <taxon>Actinomycetes</taxon>
        <taxon>Mycobacteriales</taxon>
        <taxon>Gordoniaceae</taxon>
        <taxon>Gordonia</taxon>
    </lineage>
</organism>
<comment type="caution">
    <text evidence="2">The sequence shown here is derived from an EMBL/GenBank/DDBJ whole genome shotgun (WGS) entry which is preliminary data.</text>
</comment>
<gene>
    <name evidence="2" type="ORF">CYJ73_20940</name>
</gene>
<feature type="compositionally biased region" description="Basic and acidic residues" evidence="1">
    <location>
        <begin position="56"/>
        <end position="73"/>
    </location>
</feature>
<evidence type="ECO:0000256" key="1">
    <source>
        <dbReference type="SAM" id="MobiDB-lite"/>
    </source>
</evidence>
<dbReference type="Proteomes" id="UP000234662">
    <property type="component" value="Unassembled WGS sequence"/>
</dbReference>
<reference evidence="2 3" key="1">
    <citation type="submission" date="2017-12" db="EMBL/GenBank/DDBJ databases">
        <title>Phylogenetic diversity of female urinary microbiome.</title>
        <authorList>
            <person name="Thomas-White K."/>
            <person name="Wolfe A.J."/>
        </authorList>
    </citation>
    <scope>NUCLEOTIDE SEQUENCE [LARGE SCALE GENOMIC DNA]</scope>
    <source>
        <strain evidence="2 3">UMB0777</strain>
    </source>
</reference>